<reference evidence="2 3" key="1">
    <citation type="journal article" date="2014" name="Nature">
        <title>An environmental bacterial taxon with a large and distinct metabolic repertoire.</title>
        <authorList>
            <person name="Wilson M.C."/>
            <person name="Mori T."/>
            <person name="Ruckert C."/>
            <person name="Uria A.R."/>
            <person name="Helf M.J."/>
            <person name="Takada K."/>
            <person name="Gernert C."/>
            <person name="Steffens U.A."/>
            <person name="Heycke N."/>
            <person name="Schmitt S."/>
            <person name="Rinke C."/>
            <person name="Helfrich E.J."/>
            <person name="Brachmann A.O."/>
            <person name="Gurgui C."/>
            <person name="Wakimoto T."/>
            <person name="Kracht M."/>
            <person name="Crusemann M."/>
            <person name="Hentschel U."/>
            <person name="Abe I."/>
            <person name="Matsunaga S."/>
            <person name="Kalinowski J."/>
            <person name="Takeyama H."/>
            <person name="Piel J."/>
        </authorList>
    </citation>
    <scope>NUCLEOTIDE SEQUENCE [LARGE SCALE GENOMIC DNA]</scope>
    <source>
        <strain evidence="3">TSY2</strain>
    </source>
</reference>
<dbReference type="EMBL" id="AZHX01000360">
    <property type="protein sequence ID" value="ETX07831.1"/>
    <property type="molecule type" value="Genomic_DNA"/>
</dbReference>
<accession>W4MD46</accession>
<dbReference type="Pfam" id="PF13424">
    <property type="entry name" value="TPR_12"/>
    <property type="match status" value="1"/>
</dbReference>
<dbReference type="InterPro" id="IPR019734">
    <property type="entry name" value="TPR_rpt"/>
</dbReference>
<sequence>MQYILLYENCNNLKLPFDEFLKANAMIADLFNTGDPFELAALDELDELKVLTRALTLAEGFALFLVSCNQPYQRQQLIDKLKCYEPQMTIQHIEFDEPIHHLLHALPPRLMEPRPDAVFVSGLEHSLPTVPDAHSSIFVANLNATRDSFSGLLHCPLVLWIPEYVLLAIWRGAPDFFSVCSEYYYFVSAQNEMTILSHVTTLNEIREINNLLVDEKWERIKSVKALLSNYYSLPSKQRDYQTENRLSIQLAQVYYKLGDCQSALETNNQALLLSRQIFDRDSEAYVLTNLATIYLTLRKNNKALKYYNQALTIYRESYNRKEEAYILENLGVVYLSLGRLDEAIEYHWIYKVSVEIVTEKLERWAIWA</sequence>
<feature type="non-terminal residue" evidence="2">
    <location>
        <position position="368"/>
    </location>
</feature>
<dbReference type="SUPFAM" id="SSF48452">
    <property type="entry name" value="TPR-like"/>
    <property type="match status" value="1"/>
</dbReference>
<keyword evidence="3" id="KW-1185">Reference proteome</keyword>
<dbReference type="Gene3D" id="1.25.40.10">
    <property type="entry name" value="Tetratricopeptide repeat domain"/>
    <property type="match status" value="1"/>
</dbReference>
<dbReference type="Proteomes" id="UP000019140">
    <property type="component" value="Unassembled WGS sequence"/>
</dbReference>
<protein>
    <submittedName>
        <fullName evidence="2">Uncharacterized protein</fullName>
    </submittedName>
</protein>
<dbReference type="HOGENOM" id="CLU_753375_0_0_7"/>
<feature type="repeat" description="TPR" evidence="1">
    <location>
        <begin position="284"/>
        <end position="317"/>
    </location>
</feature>
<organism evidence="2 3">
    <name type="scientific">Candidatus Entotheonella gemina</name>
    <dbReference type="NCBI Taxonomy" id="1429439"/>
    <lineage>
        <taxon>Bacteria</taxon>
        <taxon>Pseudomonadati</taxon>
        <taxon>Nitrospinota/Tectimicrobiota group</taxon>
        <taxon>Candidatus Tectimicrobiota</taxon>
        <taxon>Candidatus Entotheonellia</taxon>
        <taxon>Candidatus Entotheonellales</taxon>
        <taxon>Candidatus Entotheonellaceae</taxon>
        <taxon>Candidatus Entotheonella</taxon>
    </lineage>
</organism>
<evidence type="ECO:0000313" key="3">
    <source>
        <dbReference type="Proteomes" id="UP000019140"/>
    </source>
</evidence>
<dbReference type="SMART" id="SM00028">
    <property type="entry name" value="TPR"/>
    <property type="match status" value="3"/>
</dbReference>
<evidence type="ECO:0000256" key="1">
    <source>
        <dbReference type="PROSITE-ProRule" id="PRU00339"/>
    </source>
</evidence>
<dbReference type="PANTHER" id="PTHR10098:SF108">
    <property type="entry name" value="TETRATRICOPEPTIDE REPEAT PROTEIN 28"/>
    <property type="match status" value="1"/>
</dbReference>
<name>W4MD46_9BACT</name>
<dbReference type="Pfam" id="PF13374">
    <property type="entry name" value="TPR_10"/>
    <property type="match status" value="1"/>
</dbReference>
<gene>
    <name evidence="2" type="ORF">ETSY2_08915</name>
</gene>
<proteinExistence type="predicted"/>
<dbReference type="PROSITE" id="PS50005">
    <property type="entry name" value="TPR"/>
    <property type="match status" value="1"/>
</dbReference>
<dbReference type="AlphaFoldDB" id="W4MD46"/>
<dbReference type="PANTHER" id="PTHR10098">
    <property type="entry name" value="RAPSYN-RELATED"/>
    <property type="match status" value="1"/>
</dbReference>
<keyword evidence="1" id="KW-0802">TPR repeat</keyword>
<comment type="caution">
    <text evidence="2">The sequence shown here is derived from an EMBL/GenBank/DDBJ whole genome shotgun (WGS) entry which is preliminary data.</text>
</comment>
<evidence type="ECO:0000313" key="2">
    <source>
        <dbReference type="EMBL" id="ETX07831.1"/>
    </source>
</evidence>
<dbReference type="InterPro" id="IPR011990">
    <property type="entry name" value="TPR-like_helical_dom_sf"/>
</dbReference>